<dbReference type="InterPro" id="IPR018891">
    <property type="entry name" value="AIPR_C"/>
</dbReference>
<gene>
    <name evidence="3" type="ORF">NGF19_27510</name>
</gene>
<dbReference type="Pfam" id="PF22879">
    <property type="entry name" value="AIPR_N"/>
    <property type="match status" value="1"/>
</dbReference>
<evidence type="ECO:0000259" key="2">
    <source>
        <dbReference type="Pfam" id="PF22879"/>
    </source>
</evidence>
<accession>A0ABT0ZLN2</accession>
<dbReference type="RefSeq" id="WP_252428273.1">
    <property type="nucleotide sequence ID" value="NZ_JAMWMR010000037.1"/>
</dbReference>
<organism evidence="3 4">
    <name type="scientific">Streptomyces macrolidinus</name>
    <dbReference type="NCBI Taxonomy" id="2952607"/>
    <lineage>
        <taxon>Bacteria</taxon>
        <taxon>Bacillati</taxon>
        <taxon>Actinomycetota</taxon>
        <taxon>Actinomycetes</taxon>
        <taxon>Kitasatosporales</taxon>
        <taxon>Streptomycetaceae</taxon>
        <taxon>Streptomyces</taxon>
    </lineage>
</organism>
<dbReference type="Pfam" id="PF10592">
    <property type="entry name" value="AIPR"/>
    <property type="match status" value="1"/>
</dbReference>
<dbReference type="EMBL" id="JAMWMR010000037">
    <property type="protein sequence ID" value="MCN9244486.1"/>
    <property type="molecule type" value="Genomic_DNA"/>
</dbReference>
<name>A0ABT0ZLN2_9ACTN</name>
<evidence type="ECO:0000313" key="3">
    <source>
        <dbReference type="EMBL" id="MCN9244486.1"/>
    </source>
</evidence>
<evidence type="ECO:0000313" key="4">
    <source>
        <dbReference type="Proteomes" id="UP001523219"/>
    </source>
</evidence>
<reference evidence="3 4" key="1">
    <citation type="submission" date="2022-05" db="EMBL/GenBank/DDBJ databases">
        <title>Streptomyces sp. nov. RY43-2 isolated from soil of a peat swamp forest.</title>
        <authorList>
            <person name="Kanchanasin P."/>
            <person name="Tanasupawat S."/>
            <person name="Phongsopitanun W."/>
        </authorList>
    </citation>
    <scope>NUCLEOTIDE SEQUENCE [LARGE SCALE GENOMIC DNA]</scope>
    <source>
        <strain evidence="3 4">RY43-2</strain>
    </source>
</reference>
<feature type="domain" description="Abortive infection phage resistance protein N-terminal" evidence="2">
    <location>
        <begin position="32"/>
        <end position="179"/>
    </location>
</feature>
<sequence length="670" mass="74375">MAELALHDYARTLMNDIQSLAENEAASIPTTFTRRVLDQLEEAGVVTNTTVAYHQEHGLVVYGFGVSEDRSTLDLYTTEYDLAQGQPGADKLTKGDSSKAFRRLLAFLRKCGTIRHNHPEASEVHQLCEGVEKALADAVKIRLFLFSNQVSTAGALPETTEFNGLPVSHELWDLTRLHRHETSGSISEPIVVEFDPPLACLSAESTEPNHSVTLAVLPGERLAQLYDEHRTRLLELNVRAFLQTRSAVNRGIRDTLLNRPARFLAYNNGITATASEADFVTDADGHPVAIRKLTGLQIVNGGQTTATLHHVMKRDKKDLTQVRVQMKLSLVAPDHLEDIVPLISRYSNTQNKVTLVDFSSNHKFHVDFERVSRSLWAPAVDGSGQGETRWFYERARGQYAEEEAKTPSAAARRKFRVQHPTRQRFNKSDLAKYVNSWDQLPHLVSRGAQKNFNEFMILMKGAPPAVNVAYCQRVIAMGLLFKAVDAVAKEHEAGSHKALVTTYTMARLCAATAQKIDLDRIWRRQGVTPALLSAVDDLCPLVMEKVIVQGKHVTEWAKSSTCWDEVSRLEWEVPDALAAELLERPVEFAVDTSETEGENLAEVRGIGSAEWESLGEWALQTRNLAPSERQLATVIATKLRTEGDISPTQATQALLVHEKAIGIGFSPAVV</sequence>
<dbReference type="InterPro" id="IPR055101">
    <property type="entry name" value="AIPR_N"/>
</dbReference>
<comment type="caution">
    <text evidence="3">The sequence shown here is derived from an EMBL/GenBank/DDBJ whole genome shotgun (WGS) entry which is preliminary data.</text>
</comment>
<feature type="domain" description="Abortive phage infection protein C-terminal" evidence="1">
    <location>
        <begin position="234"/>
        <end position="543"/>
    </location>
</feature>
<keyword evidence="4" id="KW-1185">Reference proteome</keyword>
<dbReference type="Proteomes" id="UP001523219">
    <property type="component" value="Unassembled WGS sequence"/>
</dbReference>
<protein>
    <submittedName>
        <fullName evidence="3">AIPR family protein</fullName>
    </submittedName>
</protein>
<evidence type="ECO:0000259" key="1">
    <source>
        <dbReference type="Pfam" id="PF10592"/>
    </source>
</evidence>
<proteinExistence type="predicted"/>